<feature type="signal peptide" evidence="4">
    <location>
        <begin position="1"/>
        <end position="26"/>
    </location>
</feature>
<evidence type="ECO:0000256" key="1">
    <source>
        <dbReference type="ARBA" id="ARBA00022737"/>
    </source>
</evidence>
<dbReference type="AlphaFoldDB" id="A0AAE3DIA7"/>
<reference evidence="5" key="1">
    <citation type="submission" date="2021-10" db="EMBL/GenBank/DDBJ databases">
        <title>Anaerobic single-cell dispensing facilitates the cultivation of human gut bacteria.</title>
        <authorList>
            <person name="Afrizal A."/>
        </authorList>
    </citation>
    <scope>NUCLEOTIDE SEQUENCE</scope>
    <source>
        <strain evidence="5">CLA-AA-H274</strain>
    </source>
</reference>
<evidence type="ECO:0000256" key="3">
    <source>
        <dbReference type="SAM" id="MobiDB-lite"/>
    </source>
</evidence>
<dbReference type="EMBL" id="JAJEPU010000020">
    <property type="protein sequence ID" value="MCC2164835.1"/>
    <property type="molecule type" value="Genomic_DNA"/>
</dbReference>
<keyword evidence="4" id="KW-0732">Signal</keyword>
<accession>A0AAE3DIA7</accession>
<dbReference type="Pfam" id="PF01473">
    <property type="entry name" value="Choline_bind_1"/>
    <property type="match status" value="1"/>
</dbReference>
<dbReference type="Proteomes" id="UP001198962">
    <property type="component" value="Unassembled WGS sequence"/>
</dbReference>
<comment type="caution">
    <text evidence="5">The sequence shown here is derived from an EMBL/GenBank/DDBJ whole genome shotgun (WGS) entry which is preliminary data.</text>
</comment>
<dbReference type="PROSITE" id="PS51170">
    <property type="entry name" value="CW"/>
    <property type="match status" value="1"/>
</dbReference>
<dbReference type="SUPFAM" id="SSF69360">
    <property type="entry name" value="Cell wall binding repeat"/>
    <property type="match status" value="1"/>
</dbReference>
<gene>
    <name evidence="5" type="ORF">LKD32_08080</name>
</gene>
<keyword evidence="6" id="KW-1185">Reference proteome</keyword>
<feature type="chain" id="PRO_5041983062" evidence="4">
    <location>
        <begin position="27"/>
        <end position="457"/>
    </location>
</feature>
<feature type="repeat" description="Cell wall-binding" evidence="2">
    <location>
        <begin position="116"/>
        <end position="135"/>
    </location>
</feature>
<protein>
    <submittedName>
        <fullName evidence="5">Cell wall-binding protein</fullName>
    </submittedName>
</protein>
<sequence>MRKEKYLTAVMLATALSISFGVPAWASGWTQENGTWVYYGVNDTRVTNAWRQGADGAMRYLDSNGQMAVSSWVDDDNSYVDENGIRISDKWLQVENSSKTSGYDYYYFNQSGKCVKSKWEKIDGKWYYFDEKGIMQTGWIDDNRYYSDENGVMLTGWQKLDPPEDEKDSYKRPAPWETDNGKKWYYFGSTGKKVLPDEKKDNISQKKIGGSYYCLDEYGAMQTGWVCVTGSDSDNIADYRYVDENGQVKTGWYSINPPEDLQGQYDHDVEWFYFNSKGVPKTGPERGGAKKNDFSKIGGNTYLFDERGVPVYGVQKIYSGSDGDSYTAYYFGDRSQSCLLKGKFTLDEAGDQVNYYFAPGGEGYTGVKDNSLYYMGKLQKADSGDQYTVFSIPQGNCYNNYVVNTSGKIVKNTTVKDKTGTKYKTNSSGILVKEDDEVVSGGDYTEPREPEWSAWSE</sequence>
<dbReference type="Pfam" id="PF19085">
    <property type="entry name" value="Choline_bind_2"/>
    <property type="match status" value="1"/>
</dbReference>
<dbReference type="Pfam" id="PF19127">
    <property type="entry name" value="Choline_bind_3"/>
    <property type="match status" value="1"/>
</dbReference>
<proteinExistence type="predicted"/>
<organism evidence="5 6">
    <name type="scientific">Brotaphodocola catenula</name>
    <dbReference type="NCBI Taxonomy" id="2885361"/>
    <lineage>
        <taxon>Bacteria</taxon>
        <taxon>Bacillati</taxon>
        <taxon>Bacillota</taxon>
        <taxon>Clostridia</taxon>
        <taxon>Lachnospirales</taxon>
        <taxon>Lachnospiraceae</taxon>
        <taxon>Brotaphodocola</taxon>
    </lineage>
</organism>
<keyword evidence="1" id="KW-0677">Repeat</keyword>
<dbReference type="RefSeq" id="WP_308451364.1">
    <property type="nucleotide sequence ID" value="NZ_JAJEPU010000020.1"/>
</dbReference>
<evidence type="ECO:0000313" key="5">
    <source>
        <dbReference type="EMBL" id="MCC2164835.1"/>
    </source>
</evidence>
<evidence type="ECO:0000313" key="6">
    <source>
        <dbReference type="Proteomes" id="UP001198962"/>
    </source>
</evidence>
<name>A0AAE3DIA7_9FIRM</name>
<feature type="region of interest" description="Disordered" evidence="3">
    <location>
        <begin position="437"/>
        <end position="457"/>
    </location>
</feature>
<dbReference type="Gene3D" id="2.10.270.10">
    <property type="entry name" value="Cholin Binding"/>
    <property type="match status" value="4"/>
</dbReference>
<evidence type="ECO:0000256" key="4">
    <source>
        <dbReference type="SAM" id="SignalP"/>
    </source>
</evidence>
<dbReference type="InterPro" id="IPR018337">
    <property type="entry name" value="Cell_wall/Cho-bd_repeat"/>
</dbReference>
<evidence type="ECO:0000256" key="2">
    <source>
        <dbReference type="PROSITE-ProRule" id="PRU00591"/>
    </source>
</evidence>